<dbReference type="GO" id="GO:0004519">
    <property type="term" value="F:endonuclease activity"/>
    <property type="evidence" value="ECO:0007669"/>
    <property type="project" value="UniProtKB-KW"/>
</dbReference>
<dbReference type="PANTHER" id="PTHR33352">
    <property type="entry name" value="SLR1095 PROTEIN"/>
    <property type="match status" value="1"/>
</dbReference>
<dbReference type="EMBL" id="CP159837">
    <property type="protein sequence ID" value="XCM34454.1"/>
    <property type="molecule type" value="Genomic_DNA"/>
</dbReference>
<accession>A0AAU8J6P7</accession>
<evidence type="ECO:0000259" key="2">
    <source>
        <dbReference type="Pfam" id="PF05685"/>
    </source>
</evidence>
<protein>
    <submittedName>
        <fullName evidence="3">Uma2 family endonuclease</fullName>
    </submittedName>
</protein>
<dbReference type="PANTHER" id="PTHR33352:SF3">
    <property type="entry name" value="SLR1612 PROTEIN"/>
    <property type="match status" value="1"/>
</dbReference>
<name>A0AAU8J6P7_9CYAN</name>
<keyword evidence="3" id="KW-0378">Hydrolase</keyword>
<organism evidence="3">
    <name type="scientific">Planktothricoides raciborskii GIHE-MW2</name>
    <dbReference type="NCBI Taxonomy" id="2792601"/>
    <lineage>
        <taxon>Bacteria</taxon>
        <taxon>Bacillati</taxon>
        <taxon>Cyanobacteriota</taxon>
        <taxon>Cyanophyceae</taxon>
        <taxon>Oscillatoriophycideae</taxon>
        <taxon>Oscillatoriales</taxon>
        <taxon>Oscillatoriaceae</taxon>
        <taxon>Planktothricoides</taxon>
    </lineage>
</organism>
<feature type="compositionally biased region" description="Basic and acidic residues" evidence="1">
    <location>
        <begin position="238"/>
        <end position="293"/>
    </location>
</feature>
<feature type="domain" description="Putative restriction endonuclease" evidence="2">
    <location>
        <begin position="49"/>
        <end position="200"/>
    </location>
</feature>
<gene>
    <name evidence="3" type="ORF">ABWT76_003054</name>
</gene>
<feature type="region of interest" description="Disordered" evidence="1">
    <location>
        <begin position="1"/>
        <end position="36"/>
    </location>
</feature>
<feature type="region of interest" description="Disordered" evidence="1">
    <location>
        <begin position="238"/>
        <end position="301"/>
    </location>
</feature>
<dbReference type="CDD" id="cd06260">
    <property type="entry name" value="DUF820-like"/>
    <property type="match status" value="1"/>
</dbReference>
<evidence type="ECO:0000256" key="1">
    <source>
        <dbReference type="SAM" id="MobiDB-lite"/>
    </source>
</evidence>
<dbReference type="InterPro" id="IPR008538">
    <property type="entry name" value="Uma2"/>
</dbReference>
<keyword evidence="3" id="KW-0255">Endonuclease</keyword>
<proteinExistence type="predicted"/>
<evidence type="ECO:0000313" key="3">
    <source>
        <dbReference type="EMBL" id="XCM34454.1"/>
    </source>
</evidence>
<sequence length="301" mass="35745">MQLKQFKYPIEQRETPVSPRETLPTMYDLPSENPEEPGLPDEFHDFQPELLRVTFRPPNYPAEKVFCGSDMNLYYDGRHHSWYKRPDWFGVVGVSRLYDEKDLRLSYVIWQEVVAPTVVVELLSPGTEKEDLGRSTRLSNQPPTKWEVYEQILKVPYYIVFDRYTDTLKAFEIRAGFYQEIELKEPRIWMPQLELGLGLWSGEYEGLNRVWLRWYDAQGNWILTPTEQAQANFEAERQRAETERQRAETERQRAETERQRAEAERQRAETERQLAEAERQKSQRLEELLRSHGIDPNSLNG</sequence>
<dbReference type="AlphaFoldDB" id="A0AAU8J6P7"/>
<keyword evidence="3" id="KW-0540">Nuclease</keyword>
<dbReference type="Pfam" id="PF05685">
    <property type="entry name" value="Uma2"/>
    <property type="match status" value="1"/>
</dbReference>
<reference evidence="3" key="1">
    <citation type="submission" date="2024-07" db="EMBL/GenBank/DDBJ databases">
        <authorList>
            <person name="Kim Y.J."/>
            <person name="Jeong J.Y."/>
        </authorList>
    </citation>
    <scope>NUCLEOTIDE SEQUENCE</scope>
    <source>
        <strain evidence="3">GIHE-MW2</strain>
    </source>
</reference>
<dbReference type="RefSeq" id="WP_354634565.1">
    <property type="nucleotide sequence ID" value="NZ_CP159837.1"/>
</dbReference>